<proteinExistence type="predicted"/>
<reference evidence="3 4" key="2">
    <citation type="submission" date="2025-04" db="UniProtKB">
        <authorList>
            <consortium name="RefSeq"/>
        </authorList>
    </citation>
    <scope>IDENTIFICATION</scope>
    <source>
        <tissue evidence="3 4">Leaf</tissue>
    </source>
</reference>
<feature type="compositionally biased region" description="Basic residues" evidence="1">
    <location>
        <begin position="1"/>
        <end position="11"/>
    </location>
</feature>
<evidence type="ECO:0000313" key="4">
    <source>
        <dbReference type="RefSeq" id="XP_056865743.1"/>
    </source>
</evidence>
<evidence type="ECO:0000256" key="1">
    <source>
        <dbReference type="SAM" id="MobiDB-lite"/>
    </source>
</evidence>
<sequence length="139" mass="15580">MDPRQKKKIWVQRKTPNLEKKQNKQTLDYNAGQKKKKKKMMRFLGSTLAKSCGKGRLQCRDFSSVGEKVVVTKRGSKVVGYAYKGAFCGIGYVIGGLTTNSVSAQVQGVEERLLEVSKSCDETEAALEARMKNWKTKNI</sequence>
<dbReference type="AlphaFoldDB" id="A0A9W3DQA6"/>
<organism evidence="2 4">
    <name type="scientific">Raphanus sativus</name>
    <name type="common">Radish</name>
    <name type="synonym">Raphanus raphanistrum var. sativus</name>
    <dbReference type="NCBI Taxonomy" id="3726"/>
    <lineage>
        <taxon>Eukaryota</taxon>
        <taxon>Viridiplantae</taxon>
        <taxon>Streptophyta</taxon>
        <taxon>Embryophyta</taxon>
        <taxon>Tracheophyta</taxon>
        <taxon>Spermatophyta</taxon>
        <taxon>Magnoliopsida</taxon>
        <taxon>eudicotyledons</taxon>
        <taxon>Gunneridae</taxon>
        <taxon>Pentapetalae</taxon>
        <taxon>rosids</taxon>
        <taxon>malvids</taxon>
        <taxon>Brassicales</taxon>
        <taxon>Brassicaceae</taxon>
        <taxon>Brassiceae</taxon>
        <taxon>Raphanus</taxon>
    </lineage>
</organism>
<dbReference type="RefSeq" id="XP_056865743.1">
    <property type="nucleotide sequence ID" value="XM_057009763.1"/>
</dbReference>
<evidence type="ECO:0000313" key="2">
    <source>
        <dbReference type="Proteomes" id="UP000504610"/>
    </source>
</evidence>
<accession>A0A9W3DQA6</accession>
<dbReference type="OrthoDB" id="1108355at2759"/>
<dbReference type="RefSeq" id="XP_056855298.1">
    <property type="nucleotide sequence ID" value="XM_056999318.1"/>
</dbReference>
<feature type="region of interest" description="Disordered" evidence="1">
    <location>
        <begin position="1"/>
        <end position="32"/>
    </location>
</feature>
<evidence type="ECO:0000313" key="3">
    <source>
        <dbReference type="RefSeq" id="XP_056855298.1"/>
    </source>
</evidence>
<dbReference type="KEGG" id="rsz:130504700"/>
<name>A0A9W3DQA6_RAPSA</name>
<dbReference type="GeneID" id="130511907"/>
<reference evidence="2" key="1">
    <citation type="journal article" date="2019" name="Database">
        <title>The radish genome database (RadishGD): an integrated information resource for radish genomics.</title>
        <authorList>
            <person name="Yu H.J."/>
            <person name="Baek S."/>
            <person name="Lee Y.J."/>
            <person name="Cho A."/>
            <person name="Mun J.H."/>
        </authorList>
    </citation>
    <scope>NUCLEOTIDE SEQUENCE [LARGE SCALE GENOMIC DNA]</scope>
    <source>
        <strain evidence="2">cv. WK10039</strain>
    </source>
</reference>
<protein>
    <submittedName>
        <fullName evidence="3">Uncharacterized protein LOC130504700 isoform X1</fullName>
    </submittedName>
    <submittedName>
        <fullName evidence="4">Uncharacterized protein LOC130511907 isoform X1</fullName>
    </submittedName>
</protein>
<keyword evidence="2" id="KW-1185">Reference proteome</keyword>
<gene>
    <name evidence="4" type="primary">LOC130511907</name>
    <name evidence="3" type="synonym">LOC130504700</name>
</gene>
<dbReference type="Proteomes" id="UP000504610">
    <property type="component" value="Chromosome 4"/>
</dbReference>
<dbReference type="KEGG" id="rsz:130511907"/>